<dbReference type="Gene3D" id="2.60.120.970">
    <property type="match status" value="1"/>
</dbReference>
<proteinExistence type="predicted"/>
<comment type="subcellular location">
    <subcellularLocation>
        <location evidence="1">Secreted</location>
    </subcellularLocation>
</comment>
<evidence type="ECO:0000256" key="1">
    <source>
        <dbReference type="ARBA" id="ARBA00004613"/>
    </source>
</evidence>
<dbReference type="NCBIfam" id="NF033679">
    <property type="entry name" value="DNRLRE_dom"/>
    <property type="match status" value="1"/>
</dbReference>
<sequence length="945" mass="106381">MFRIVEQTQAQMQQGVFSSSNIVVDVNGKLTLVNQNIKNNIALNKPYTKTLNAPLSSSDVGDKMFTDGIKTNRFLYNSTADEEIVIDLGNVQAIGGTLFLTGVSTGVQTPHYVEILTSVDNINFISRSTSGNGTNGVHSFTNEFESTYARYVKFKLSRTNSYPISIGEGEVYTGTRQTETREQTYDISPVGRLKTNNVYWIESIPVGTEVIVESCMSLDGGITWSSWQNISNGGPIKNYPLSTDVSSGRLKIRQTLTTTNILAPSISNFNIYIDDTVQVNDSYIVISRSGKSLNPINPAMTSSSTPSPYSVKGTGLNETTYPSYKLFDGVLDATTLTGVWRPNGANSYAQIDLGPDNRQAISGYRLYKYNTLAITGFKISGSNDDNQWMDIDERLGVVWEATETYKDFTLNTDLRANKNDYRYYRFTLLGTAPSAINELQLFSLIDANGYQIKSKITIPNVKGITGRLYIPPHNKATGAVIVTPLSKKVVDSRINIKAPLSLVSRINIPAHNKAQAIVNIVKQPTVTISIPPNKDAFVRESIPKLNYGTEQDLYAGFNTNLNERYRSFMGFDLNTIPPDQIIKQAHLKIYHELSNTPIQKVEIYEVDSNWTERGITWDNQPQPTNKVAEFEVGNAGGYLFVDITKLVEDWYENNNVNNGFVIKLQDESQVYYKRFYSRESRHSPSLVVEYLDKTVYTFEKVDLKNSKLVVRQRNKSDIRSTINVHQTWFNEGLVSRIKVANMGVMDSHLVVVNPYHRGKLIVRRSDKIELTSRITIRNKSEKYVPSRLTVSRDRVFGKLLVRQRQNASLVSKIHVRSSANENINSKIAISRNFVVSRLSIVKSTYLTSRIYVVGNNNKELRGQIVVKRSDNKDLLSLVRVYQKSLLPSTILVKSGYLKSRITIPFRAHTDLSGKIRVRVRSAKDIRCTIRIEDPDGDSWGYVYLL</sequence>
<keyword evidence="2" id="KW-0964">Secreted</keyword>
<evidence type="ECO:0000256" key="2">
    <source>
        <dbReference type="ARBA" id="ARBA00022525"/>
    </source>
</evidence>
<feature type="domain" description="Carbohydrate-binding module family 96" evidence="4">
    <location>
        <begin position="528"/>
        <end position="689"/>
    </location>
</feature>
<dbReference type="GO" id="GO:0005576">
    <property type="term" value="C:extracellular region"/>
    <property type="evidence" value="ECO:0007669"/>
    <property type="project" value="UniProtKB-SubCell"/>
</dbReference>
<keyword evidence="3" id="KW-0732">Signal</keyword>
<dbReference type="AlphaFoldDB" id="A0A2W0C797"/>
<comment type="caution">
    <text evidence="5">The sequence shown here is derived from an EMBL/GenBank/DDBJ whole genome shotgun (WGS) entry which is preliminary data.</text>
</comment>
<evidence type="ECO:0000259" key="4">
    <source>
        <dbReference type="Pfam" id="PF24517"/>
    </source>
</evidence>
<evidence type="ECO:0000313" key="6">
    <source>
        <dbReference type="Proteomes" id="UP000247459"/>
    </source>
</evidence>
<dbReference type="Gene3D" id="2.60.120.260">
    <property type="entry name" value="Galactose-binding domain-like"/>
    <property type="match status" value="2"/>
</dbReference>
<dbReference type="OrthoDB" id="2476528at2"/>
<protein>
    <submittedName>
        <fullName evidence="5">TGF-beta propeptide</fullName>
    </submittedName>
</protein>
<gene>
    <name evidence="5" type="ORF">PIL02S_03546</name>
</gene>
<name>A0A2W0C797_9BACL</name>
<dbReference type="SUPFAM" id="SSF49785">
    <property type="entry name" value="Galactose-binding domain-like"/>
    <property type="match status" value="2"/>
</dbReference>
<dbReference type="EMBL" id="PRLG01000020">
    <property type="protein sequence ID" value="PYY28390.1"/>
    <property type="molecule type" value="Genomic_DNA"/>
</dbReference>
<dbReference type="InterPro" id="IPR008979">
    <property type="entry name" value="Galactose-bd-like_sf"/>
</dbReference>
<dbReference type="InterPro" id="IPR055372">
    <property type="entry name" value="CBM96"/>
</dbReference>
<dbReference type="RefSeq" id="WP_110821023.1">
    <property type="nucleotide sequence ID" value="NZ_PRLG01000020.1"/>
</dbReference>
<reference evidence="5 6" key="1">
    <citation type="submission" date="2018-01" db="EMBL/GenBank/DDBJ databases">
        <title>Genome sequence of the PGP bacterium Paenibacillus illinoisensis E3.</title>
        <authorList>
            <person name="Rolli E."/>
            <person name="Marasco R."/>
            <person name="Bessem C."/>
            <person name="Michoud G."/>
            <person name="Gaiarsa S."/>
            <person name="Borin S."/>
            <person name="Daffonchio D."/>
        </authorList>
    </citation>
    <scope>NUCLEOTIDE SEQUENCE [LARGE SCALE GENOMIC DNA]</scope>
    <source>
        <strain evidence="5 6">E3</strain>
    </source>
</reference>
<evidence type="ECO:0000313" key="5">
    <source>
        <dbReference type="EMBL" id="PYY28390.1"/>
    </source>
</evidence>
<organism evidence="5 6">
    <name type="scientific">Paenibacillus illinoisensis</name>
    <dbReference type="NCBI Taxonomy" id="59845"/>
    <lineage>
        <taxon>Bacteria</taxon>
        <taxon>Bacillati</taxon>
        <taxon>Bacillota</taxon>
        <taxon>Bacilli</taxon>
        <taxon>Bacillales</taxon>
        <taxon>Paenibacillaceae</taxon>
        <taxon>Paenibacillus</taxon>
    </lineage>
</organism>
<accession>A0A2W0C797</accession>
<dbReference type="Pfam" id="PF24517">
    <property type="entry name" value="CBM96"/>
    <property type="match status" value="1"/>
</dbReference>
<dbReference type="Proteomes" id="UP000247459">
    <property type="component" value="Unassembled WGS sequence"/>
</dbReference>
<evidence type="ECO:0000256" key="3">
    <source>
        <dbReference type="ARBA" id="ARBA00022729"/>
    </source>
</evidence>